<evidence type="ECO:0000313" key="2">
    <source>
        <dbReference type="Proteomes" id="UP001142648"/>
    </source>
</evidence>
<dbReference type="AlphaFoldDB" id="A0A9X2W1D1"/>
<comment type="caution">
    <text evidence="1">The sequence shown here is derived from an EMBL/GenBank/DDBJ whole genome shotgun (WGS) entry which is preliminary data.</text>
</comment>
<dbReference type="Proteomes" id="UP001142648">
    <property type="component" value="Unassembled WGS sequence"/>
</dbReference>
<sequence>MNENLPDDLPDDLAPWFVRVIHNKVSVGIFTCTEEDLWDLVDEVCEPDLCEYKRLPPGGFVFGGEVVLHEWDPETKPEHMHDCWLTDDWGTVYNDEGGWEPVSVPW</sequence>
<accession>A0A9X2W1D1</accession>
<organism evidence="1 2">
    <name type="scientific">Tsuneonella litorea</name>
    <dbReference type="NCBI Taxonomy" id="2976475"/>
    <lineage>
        <taxon>Bacteria</taxon>
        <taxon>Pseudomonadati</taxon>
        <taxon>Pseudomonadota</taxon>
        <taxon>Alphaproteobacteria</taxon>
        <taxon>Sphingomonadales</taxon>
        <taxon>Erythrobacteraceae</taxon>
        <taxon>Tsuneonella</taxon>
    </lineage>
</organism>
<proteinExistence type="predicted"/>
<evidence type="ECO:0000313" key="1">
    <source>
        <dbReference type="EMBL" id="MCT2559227.1"/>
    </source>
</evidence>
<protein>
    <submittedName>
        <fullName evidence="1">Uncharacterized protein</fullName>
    </submittedName>
</protein>
<dbReference type="RefSeq" id="WP_259962098.1">
    <property type="nucleotide sequence ID" value="NZ_JAOAMV010000004.1"/>
</dbReference>
<gene>
    <name evidence="1" type="ORF">N0B51_09545</name>
</gene>
<keyword evidence="2" id="KW-1185">Reference proteome</keyword>
<name>A0A9X2W1D1_9SPHN</name>
<reference evidence="1" key="1">
    <citation type="submission" date="2022-09" db="EMBL/GenBank/DDBJ databases">
        <title>The genome sequence of Tsuneonella sp. YG55.</title>
        <authorList>
            <person name="Liu Y."/>
        </authorList>
    </citation>
    <scope>NUCLEOTIDE SEQUENCE</scope>
    <source>
        <strain evidence="1">YG55</strain>
    </source>
</reference>
<dbReference type="EMBL" id="JAOAMV010000004">
    <property type="protein sequence ID" value="MCT2559227.1"/>
    <property type="molecule type" value="Genomic_DNA"/>
</dbReference>